<reference evidence="9" key="2">
    <citation type="submission" date="2025-09" db="UniProtKB">
        <authorList>
            <consortium name="Ensembl"/>
        </authorList>
    </citation>
    <scope>IDENTIFICATION</scope>
</reference>
<keyword evidence="5" id="KW-0479">Metal-binding</keyword>
<evidence type="ECO:0000256" key="5">
    <source>
        <dbReference type="ARBA" id="ARBA00022723"/>
    </source>
</evidence>
<reference evidence="9" key="1">
    <citation type="submission" date="2025-08" db="UniProtKB">
        <authorList>
            <consortium name="Ensembl"/>
        </authorList>
    </citation>
    <scope>IDENTIFICATION</scope>
</reference>
<gene>
    <name evidence="9" type="primary">hbae5</name>
</gene>
<dbReference type="GO" id="GO:0072562">
    <property type="term" value="C:blood microparticle"/>
    <property type="evidence" value="ECO:0007669"/>
    <property type="project" value="TreeGrafter"/>
</dbReference>
<dbReference type="InterPro" id="IPR009050">
    <property type="entry name" value="Globin-like_sf"/>
</dbReference>
<dbReference type="CDD" id="cd08927">
    <property type="entry name" value="Hb-alpha-like"/>
    <property type="match status" value="1"/>
</dbReference>
<feature type="domain" description="Globin" evidence="8">
    <location>
        <begin position="46"/>
        <end position="186"/>
    </location>
</feature>
<organism evidence="9 10">
    <name type="scientific">Salmo trutta</name>
    <name type="common">Brown trout</name>
    <dbReference type="NCBI Taxonomy" id="8032"/>
    <lineage>
        <taxon>Eukaryota</taxon>
        <taxon>Metazoa</taxon>
        <taxon>Chordata</taxon>
        <taxon>Craniata</taxon>
        <taxon>Vertebrata</taxon>
        <taxon>Euteleostomi</taxon>
        <taxon>Actinopterygii</taxon>
        <taxon>Neopterygii</taxon>
        <taxon>Teleostei</taxon>
        <taxon>Protacanthopterygii</taxon>
        <taxon>Salmoniformes</taxon>
        <taxon>Salmonidae</taxon>
        <taxon>Salmoninae</taxon>
        <taxon>Salmo</taxon>
    </lineage>
</organism>
<evidence type="ECO:0000256" key="1">
    <source>
        <dbReference type="ARBA" id="ARBA00008705"/>
    </source>
</evidence>
<dbReference type="GO" id="GO:0046872">
    <property type="term" value="F:metal ion binding"/>
    <property type="evidence" value="ECO:0007669"/>
    <property type="project" value="UniProtKB-KW"/>
</dbReference>
<keyword evidence="2 7" id="KW-0813">Transport</keyword>
<protein>
    <submittedName>
        <fullName evidence="9">Hemoglobin subunit alpha-D-like</fullName>
    </submittedName>
</protein>
<dbReference type="GO" id="GO:0042744">
    <property type="term" value="P:hydrogen peroxide catabolic process"/>
    <property type="evidence" value="ECO:0007669"/>
    <property type="project" value="TreeGrafter"/>
</dbReference>
<proteinExistence type="inferred from homology"/>
<dbReference type="Ensembl" id="ENSSTUT00000096161.1">
    <property type="protein sequence ID" value="ENSSTUP00000090413.1"/>
    <property type="gene ID" value="ENSSTUG00000039676.1"/>
</dbReference>
<dbReference type="GeneTree" id="ENSGT00940000163288"/>
<dbReference type="InterPro" id="IPR002338">
    <property type="entry name" value="Hemoglobin_a-typ"/>
</dbReference>
<dbReference type="SUPFAM" id="SSF46458">
    <property type="entry name" value="Globin-like"/>
    <property type="match status" value="1"/>
</dbReference>
<evidence type="ECO:0000256" key="2">
    <source>
        <dbReference type="ARBA" id="ARBA00022448"/>
    </source>
</evidence>
<dbReference type="InterPro" id="IPR012292">
    <property type="entry name" value="Globin/Proto"/>
</dbReference>
<dbReference type="PROSITE" id="PS01033">
    <property type="entry name" value="GLOBIN"/>
    <property type="match status" value="1"/>
</dbReference>
<dbReference type="Pfam" id="PF00042">
    <property type="entry name" value="Globin"/>
    <property type="match status" value="1"/>
</dbReference>
<dbReference type="PRINTS" id="PR00612">
    <property type="entry name" value="ALPHAHAEM"/>
</dbReference>
<dbReference type="GO" id="GO:0043177">
    <property type="term" value="F:organic acid binding"/>
    <property type="evidence" value="ECO:0007669"/>
    <property type="project" value="TreeGrafter"/>
</dbReference>
<dbReference type="GO" id="GO:0031838">
    <property type="term" value="C:haptoglobin-hemoglobin complex"/>
    <property type="evidence" value="ECO:0007669"/>
    <property type="project" value="TreeGrafter"/>
</dbReference>
<dbReference type="FunFam" id="1.10.490.10:FF:000002">
    <property type="entry name" value="Hemoglobin subunit alpha"/>
    <property type="match status" value="1"/>
</dbReference>
<dbReference type="InterPro" id="IPR050056">
    <property type="entry name" value="Hemoglobin_oxygen_transport"/>
</dbReference>
<name>A0A674D3X7_SALTR</name>
<keyword evidence="10" id="KW-1185">Reference proteome</keyword>
<accession>A0A674D3X7</accession>
<dbReference type="GO" id="GO:0005344">
    <property type="term" value="F:oxygen carrier activity"/>
    <property type="evidence" value="ECO:0007669"/>
    <property type="project" value="UniProtKB-KW"/>
</dbReference>
<evidence type="ECO:0000256" key="7">
    <source>
        <dbReference type="RuleBase" id="RU000356"/>
    </source>
</evidence>
<dbReference type="AlphaFoldDB" id="A0A674D3X7"/>
<sequence length="186" mass="21011">MFFYGQVNSVCWCKKWLTNTFTQTCALRLSRRSTSTHSTSATGYNMLTDHEKELIAKIWDKMIPVASDIGAECLLRMMTTFPGTKTYFAHLDIRPRSTHLRSHGKKIVLAIAECSKDISSMMVTLAPLQTLHAYKLRIDPCNFKLLCHCILVTLAAHMGDEFDPVAHAAMDKYLSAFAAVLAEKYR</sequence>
<evidence type="ECO:0000313" key="9">
    <source>
        <dbReference type="Ensembl" id="ENSSTUP00000090413.1"/>
    </source>
</evidence>
<comment type="similarity">
    <text evidence="1 7">Belongs to the globin family.</text>
</comment>
<evidence type="ECO:0000259" key="8">
    <source>
        <dbReference type="PROSITE" id="PS01033"/>
    </source>
</evidence>
<evidence type="ECO:0000256" key="4">
    <source>
        <dbReference type="ARBA" id="ARBA00022621"/>
    </source>
</evidence>
<evidence type="ECO:0000313" key="10">
    <source>
        <dbReference type="Proteomes" id="UP000472277"/>
    </source>
</evidence>
<dbReference type="PANTHER" id="PTHR11442">
    <property type="entry name" value="HEMOGLOBIN FAMILY MEMBER"/>
    <property type="match status" value="1"/>
</dbReference>
<dbReference type="PANTHER" id="PTHR11442:SF97">
    <property type="entry name" value="HEMOGLOBIN SUBUNIT ALPHA-D"/>
    <property type="match status" value="1"/>
</dbReference>
<dbReference type="GO" id="GO:0019825">
    <property type="term" value="F:oxygen binding"/>
    <property type="evidence" value="ECO:0007669"/>
    <property type="project" value="InterPro"/>
</dbReference>
<evidence type="ECO:0000256" key="3">
    <source>
        <dbReference type="ARBA" id="ARBA00022617"/>
    </source>
</evidence>
<dbReference type="GO" id="GO:0005833">
    <property type="term" value="C:hemoglobin complex"/>
    <property type="evidence" value="ECO:0007669"/>
    <property type="project" value="InterPro"/>
</dbReference>
<dbReference type="Proteomes" id="UP000472277">
    <property type="component" value="Chromosome 10"/>
</dbReference>
<dbReference type="GO" id="GO:0020037">
    <property type="term" value="F:heme binding"/>
    <property type="evidence" value="ECO:0007669"/>
    <property type="project" value="InterPro"/>
</dbReference>
<dbReference type="Gene3D" id="1.10.490.10">
    <property type="entry name" value="Globins"/>
    <property type="match status" value="1"/>
</dbReference>
<dbReference type="GO" id="GO:0031720">
    <property type="term" value="F:haptoglobin binding"/>
    <property type="evidence" value="ECO:0007669"/>
    <property type="project" value="TreeGrafter"/>
</dbReference>
<dbReference type="GO" id="GO:0004601">
    <property type="term" value="F:peroxidase activity"/>
    <property type="evidence" value="ECO:0007669"/>
    <property type="project" value="TreeGrafter"/>
</dbReference>
<evidence type="ECO:0000256" key="6">
    <source>
        <dbReference type="ARBA" id="ARBA00023004"/>
    </source>
</evidence>
<keyword evidence="3 7" id="KW-0349">Heme</keyword>
<keyword evidence="4 7" id="KW-0561">Oxygen transport</keyword>
<keyword evidence="6" id="KW-0408">Iron</keyword>
<dbReference type="InterPro" id="IPR000971">
    <property type="entry name" value="Globin"/>
</dbReference>